<dbReference type="EMBL" id="ML734939">
    <property type="protein sequence ID" value="KAB8211388.1"/>
    <property type="molecule type" value="Genomic_DNA"/>
</dbReference>
<dbReference type="VEuPathDB" id="FungiDB:BDV34DRAFT_185661"/>
<dbReference type="Proteomes" id="UP000326532">
    <property type="component" value="Unassembled WGS sequence"/>
</dbReference>
<organism evidence="2 3">
    <name type="scientific">Aspergillus parasiticus</name>
    <dbReference type="NCBI Taxonomy" id="5067"/>
    <lineage>
        <taxon>Eukaryota</taxon>
        <taxon>Fungi</taxon>
        <taxon>Dikarya</taxon>
        <taxon>Ascomycota</taxon>
        <taxon>Pezizomycotina</taxon>
        <taxon>Eurotiomycetes</taxon>
        <taxon>Eurotiomycetidae</taxon>
        <taxon>Eurotiales</taxon>
        <taxon>Aspergillaceae</taxon>
        <taxon>Aspergillus</taxon>
        <taxon>Aspergillus subgen. Circumdati</taxon>
    </lineage>
</organism>
<gene>
    <name evidence="2" type="ORF">BDV34DRAFT_185661</name>
</gene>
<keyword evidence="1" id="KW-1133">Transmembrane helix</keyword>
<keyword evidence="1" id="KW-0472">Membrane</keyword>
<evidence type="ECO:0000256" key="1">
    <source>
        <dbReference type="SAM" id="Phobius"/>
    </source>
</evidence>
<accession>A0A5N6E1R5</accession>
<dbReference type="AlphaFoldDB" id="A0A5N6E1R5"/>
<sequence>MTIRTFQYRRMPGVNQHTVLMLSVSFKLSLSLEVVFSTPLFLFLLHLRTSDWTADFSWEI</sequence>
<evidence type="ECO:0000313" key="2">
    <source>
        <dbReference type="EMBL" id="KAB8211388.1"/>
    </source>
</evidence>
<reference evidence="2 3" key="1">
    <citation type="submission" date="2019-04" db="EMBL/GenBank/DDBJ databases">
        <title>Fungal friends and foes A comparative genomics study of 23 Aspergillus species from section Flavi.</title>
        <authorList>
            <consortium name="DOE Joint Genome Institute"/>
            <person name="Kjaerbolling I."/>
            <person name="Vesth T.C."/>
            <person name="Frisvad J.C."/>
            <person name="Nybo J.L."/>
            <person name="Theobald S."/>
            <person name="Kildgaard S."/>
            <person name="Petersen T.I."/>
            <person name="Kuo A."/>
            <person name="Sato A."/>
            <person name="Lyhne E.K."/>
            <person name="Kogle M.E."/>
            <person name="Wiebenga A."/>
            <person name="Kun R.S."/>
            <person name="Lubbers R.J."/>
            <person name="Makela M.R."/>
            <person name="Barry K."/>
            <person name="Chovatia M."/>
            <person name="Clum A."/>
            <person name="Daum C."/>
            <person name="Haridas S."/>
            <person name="He G."/>
            <person name="LaButti K."/>
            <person name="Lipzen A."/>
            <person name="Mondo S."/>
            <person name="Pangilinan J."/>
            <person name="Riley R."/>
            <person name="Salamov A."/>
            <person name="Simmons B.A."/>
            <person name="Magnuson J.K."/>
            <person name="Henrissat B."/>
            <person name="Mortensen U.H."/>
            <person name="Larsen T.O."/>
            <person name="De vries R.P."/>
            <person name="Grigoriev I.V."/>
            <person name="Machida M."/>
            <person name="Baker S.E."/>
            <person name="Andersen M.R."/>
        </authorList>
    </citation>
    <scope>NUCLEOTIDE SEQUENCE [LARGE SCALE GENOMIC DNA]</scope>
    <source>
        <strain evidence="2 3">CBS 117618</strain>
    </source>
</reference>
<proteinExistence type="predicted"/>
<keyword evidence="1" id="KW-0812">Transmembrane</keyword>
<protein>
    <submittedName>
        <fullName evidence="2">Uncharacterized protein</fullName>
    </submittedName>
</protein>
<evidence type="ECO:0000313" key="3">
    <source>
        <dbReference type="Proteomes" id="UP000326532"/>
    </source>
</evidence>
<keyword evidence="3" id="KW-1185">Reference proteome</keyword>
<feature type="transmembrane region" description="Helical" evidence="1">
    <location>
        <begin position="20"/>
        <end position="45"/>
    </location>
</feature>
<name>A0A5N6E1R5_ASPPA</name>